<dbReference type="Pfam" id="PF13041">
    <property type="entry name" value="PPR_2"/>
    <property type="match status" value="2"/>
</dbReference>
<dbReference type="GO" id="GO:0008270">
    <property type="term" value="F:zinc ion binding"/>
    <property type="evidence" value="ECO:0007669"/>
    <property type="project" value="InterPro"/>
</dbReference>
<dbReference type="InterPro" id="IPR046848">
    <property type="entry name" value="E_motif"/>
</dbReference>
<feature type="region of interest" description="Disordered" evidence="6">
    <location>
        <begin position="2698"/>
        <end position="2717"/>
    </location>
</feature>
<evidence type="ECO:0000256" key="1">
    <source>
        <dbReference type="ARBA" id="ARBA00006643"/>
    </source>
</evidence>
<dbReference type="Gene3D" id="2.60.120.200">
    <property type="match status" value="1"/>
</dbReference>
<dbReference type="InterPro" id="IPR019775">
    <property type="entry name" value="WD40_repeat_CS"/>
</dbReference>
<dbReference type="InterPro" id="IPR032867">
    <property type="entry name" value="DYW_dom"/>
</dbReference>
<dbReference type="InterPro" id="IPR000409">
    <property type="entry name" value="BEACH_dom"/>
</dbReference>
<dbReference type="Gene3D" id="2.130.10.10">
    <property type="entry name" value="YVTN repeat-like/Quinoprotein amine dehydrogenase"/>
    <property type="match status" value="2"/>
</dbReference>
<dbReference type="FunFam" id="1.25.40.10:FF:000196">
    <property type="entry name" value="Pentatricopeptide repeat-containing protein At4g14850"/>
    <property type="match status" value="1"/>
</dbReference>
<dbReference type="SUPFAM" id="SSF50978">
    <property type="entry name" value="WD40 repeat-like"/>
    <property type="match status" value="1"/>
</dbReference>
<organism evidence="9 10">
    <name type="scientific">Citrus x changshan-huyou</name>
    <dbReference type="NCBI Taxonomy" id="2935761"/>
    <lineage>
        <taxon>Eukaryota</taxon>
        <taxon>Viridiplantae</taxon>
        <taxon>Streptophyta</taxon>
        <taxon>Embryophyta</taxon>
        <taxon>Tracheophyta</taxon>
        <taxon>Spermatophyta</taxon>
        <taxon>Magnoliopsida</taxon>
        <taxon>eudicotyledons</taxon>
        <taxon>Gunneridae</taxon>
        <taxon>Pentapetalae</taxon>
        <taxon>rosids</taxon>
        <taxon>malvids</taxon>
        <taxon>Sapindales</taxon>
        <taxon>Rutaceae</taxon>
        <taxon>Aurantioideae</taxon>
        <taxon>Citrus</taxon>
    </lineage>
</organism>
<dbReference type="PANTHER" id="PTHR46108">
    <property type="entry name" value="BLUE CHEESE"/>
    <property type="match status" value="1"/>
</dbReference>
<feature type="compositionally biased region" description="Basic and acidic residues" evidence="6">
    <location>
        <begin position="2806"/>
        <end position="2816"/>
    </location>
</feature>
<dbReference type="SMART" id="SM01026">
    <property type="entry name" value="Beach"/>
    <property type="match status" value="1"/>
</dbReference>
<keyword evidence="2 4" id="KW-0853">WD repeat</keyword>
<dbReference type="SUPFAM" id="SSF49899">
    <property type="entry name" value="Concanavalin A-like lectins/glucanases"/>
    <property type="match status" value="1"/>
</dbReference>
<keyword evidence="10" id="KW-1185">Reference proteome</keyword>
<dbReference type="EMBL" id="JBCGBO010000005">
    <property type="protein sequence ID" value="KAK9201604.1"/>
    <property type="molecule type" value="Genomic_DNA"/>
</dbReference>
<feature type="compositionally biased region" description="Polar residues" evidence="6">
    <location>
        <begin position="2701"/>
        <end position="2717"/>
    </location>
</feature>
<gene>
    <name evidence="9" type="ORF">WN944_016810</name>
</gene>
<dbReference type="PANTHER" id="PTHR46108:SF4">
    <property type="entry name" value="BLUE CHEESE"/>
    <property type="match status" value="1"/>
</dbReference>
<dbReference type="InterPro" id="IPR013320">
    <property type="entry name" value="ConA-like_dom_sf"/>
</dbReference>
<evidence type="ECO:0000256" key="5">
    <source>
        <dbReference type="PROSITE-ProRule" id="PRU00708"/>
    </source>
</evidence>
<dbReference type="FunFam" id="1.25.40.10:FF:000366">
    <property type="entry name" value="Pentatricopeptide (PPR) repeat-containing protein"/>
    <property type="match status" value="1"/>
</dbReference>
<evidence type="ECO:0000313" key="9">
    <source>
        <dbReference type="EMBL" id="KAK9201604.1"/>
    </source>
</evidence>
<dbReference type="PROSITE" id="PS51375">
    <property type="entry name" value="PPR"/>
    <property type="match status" value="6"/>
</dbReference>
<dbReference type="InterPro" id="IPR011993">
    <property type="entry name" value="PH-like_dom_sf"/>
</dbReference>
<sequence>MKWGSLLKDIKEKVGLSQSPSISATTAATASSSAAYSSSSNLDNNAPSALHGFVASSSRGFVESAVDVCIDILSFWRWLSNNARNIVVINELSREISILHYILKTYGEDKHELELDFKRFWEEFRSSGLEKEKEAALNFTVDAFCRLVKQHANVAQLVTMLVETHIFSFVVGRAFVTDIEKLKMSSKTRSLDVEKVLRYFSEVTNDGISPGSNLLTAVEILVSGPIDKQSLLDSGILCCLIHILNALLGPYEADQKQHGANFEDSLLAERNIVGDVGQVQRLEVEGSVVHIMKALSSHPLAAQSLIEDDSLQLLFQMVANGSLTVFTRYKEGLVPLHTIQLHRHAMQILGLLLVNDNGSTARYIRKHHLIKVLLMAVKDFNPDCGDPAYTIGIVDLLLECVELSYRPEAGGVRLREDIHNAHGYHFLVQFALVLSSVPQNQAIESIYSKSPSGKDYVSDGSRALHFIGRQDSMGMDPSPQHLSPALSRLLDVLVNLAQTGPPEHTGSYGAKGSKSSNTKPSGHSRSRTPSADQFGDENWDQGNNKVKDLEAIQMLQDILLKADSRELQAEVLNRMFKIFSSHIENYKLCQQLRTVPLFILNMAGFPSSLQEIILKILEYAVTVVNCVPEQELLSLCCLLQQPITSELKQTILAFFVKLLSFDQQYKKVLREVGVLEVLLDDLKQHKFLSGPEQHSGNPTQLESKSSSSSFKKHLDSKDVIISSPKLLESGSAKFPIFEVEDTIAVAWDCLVSLVKKAEASQASFRSANGVATVLPFLVSDIHRPGVLRIISCLISEDVTQAHPDELGALVEILKSGMVTSVLGHQYRLQSDAKCDTMGALWRILGINNSAQRVFGEFTGFSLLLTMLHSFQGDMEETNEASLVVYMKELTYLSRLMTAGVSGNTVNRMRLHSIISSHTFYDLLSESGLLCVECEKQVIQLLVELALEIVLPPFLTLEINVSSSDVTETESSCFLLNTPSGSFNPDKERVYNPGAVKVLIQSLLLFTPKVQLEVLNLIDKLARAGPFNQENLTSVGCVELLLETIHPFLFGSSPLLCYAFKIVEVLGAYRLSASELRLLIRYIVQMRQMNSGHLIVEMMERLILMEDMASEDVSLAPFVEMDMSKIGHASIQVSLGERSWPPAAGYSFVCWFQFRNLLKSQAKEMEPSRVGNSKRKGGSSGQQSERQMLRLFSVGAASNESTYYAELFLQEDGVLTLSTSNSCSLSFSGLDLEEGRWHHLAVVHSKPNALAGLFQASVAYVYLNGKLRHTGKLGYSPSPFGKPLQVTIGTQAICARVGDLTWKLRSCYLFEEVLMSGCICFMYILGRGYRGLFQDSDLLRFVPNHACGGGSMAILDALDAELSLASNTQKLESASKQGDAKSDGSGIVWDLERLGNLSLQLSGKKLIFAFDGTCTEAIRTSGTFSMLNLVDPMSAAASPIGGIPRFGRLQGDIYICRLCSIGDIIRPVGGMPVVLALVEAAETRDMLHMALTLLACALHQSPQNVRDMQTCRGYHLLSLFLRRRMSLFDMQSLEIFFQIAACEASFSEPKKLQVTRSALSPATSTPETSFEDLNLSKFRDEISSVGSHGDMDDFSAPKDSFSHISELENADMPVETSNCIVLSNADMVEHVLLDWTLWVTAPVSIQIALLGFLEHLVSMHWYRNHNLTVLRRINLVQHLLVTLQRGDVEVPVLEKLVVLLGVILEDGFLVSELEHVVRFVIMTFDPPELKPQRQIMRESMGKHVIVRNMLLEMLIDLQVTIKSEELLEQWHKIVSSKLITYFLDEAVHPTSMRWIMTLLGVSLASSPTFILRFRTSGGYQCLVRVLPSFYDSPDIYYILFCLIYGKPVYPRLPEVRMLDFHALMPSDGSYVELKFVELLESVIAMAKSTFDRLSIQSMLAHQTGNLSQVGAGLVAELVEENTDMAGELQGEALMHKTYAARLMGGEASAPAAATSVLRFMVDLAKMCPPFSTVCRRPEILESCVDLYFSCIRAGYAVKMAKALSDKTEEKNMNDCDDTSSSQNTFSSLPQEQEQSVKTSISVGSFPTGQVSTSSDDTPVASNYTADDKAEMKADMPQEESNKSLQEETQAVHLLNSDHVDQVSVSSSTNDLSFRNTKGVMDRPTDSRSSSSFTLLDSPILSEKSNPRIPLSAVSPPVVALSSWLNSNQNEYKTPLVATPSMESSASAGELDSSSDLKSSSEGASAANTFFAVRPKILLEMDDSGYGGGPCSAGATAVLDFMAEVLSGFMTEQMKAAQVVESILEMVPSCIDAESVLVFQGLCLSRLMNFLERRLLRDDEEDEKKLDKSRWSSNLDAFCWMIVDRVYMGAFPQPAAVLKTLEFLLSMLQLANKDGRIEDASPGGKGLLSIARGIKQLDAYIHSILKNTNRMILYCFLPSFLAAIGEEDLLSSLGLLIEPKRKVSSGSSQEDSGVDIYAVLQLLVAHRRIIFCPSNLDTDLNCCLCVNLISLLRDQRRNVQNVAIDLVKYLLVHRRAAVEDLLVSKPNQGQHLDVLHGGFDKLLTDSLSSFLDWLQNSEQMVNKVLEQCAAIMWVQYIAGSAKFPGVRIKGLEGRRRREMGRRSKEISKLDLRHLEQVNERRYALELVRDEMSTELRVVRQDKYGWVLHAESAWQTHLQQLVHERGIFPMRRPAEVENLEWQLCPIEGPYRMRKKLERCKLKIDSIQNVLDGNLDLVEAEPTKARSQGAPNASDSDSESFFHNLTDSAKQESADEELYDESFLKELDDVKDVSSVRNGWNDDRGSSVNEASLHSALDFGGKSSSASIPITESVQEKSDIGSPRQSSSVKVDEIQGTDDKSEKELLDNGEYLIRPYLEPLEKIRFRYNCERVVGLDKHDGIFLIGDLCLYVIENFYIDDSGCICEKEFEDELSVIDQALGVKKDVTGGMDFQSKSTSSWRSTSKSLVGGRAWAYGGGAWGKEKVCNSGNLPHPWHMWKLDSVHEILKRDYQLRPVAVEIFSMDGCNDLLVFHKKEREEVFKNLVAMNLPRNSMLDTTISGSTKQESNEGTRLFKIMAKSFSKRWQNGEISNFQYLMHLNTLAGRGYSDLTQYPVFPWVLADYESEILDLSNSKTFRKLDKPMGCQTPEGEDEFKKRYESWDDPEVPKFHYGSHYSSAGIVLFYLLRLPPFSAENQKLQGGQFDHADRLFNSVGDTWLSASGKGNTSDVKELIPEFFYMPEFLENRFNFDLGEKQSGEKVGDVILPPWAKGSAREFIRKHREALECDYVSENLHHWIDLIFGYKQRGKAAEEAVNVFYHYTYEGSVDIDSVTDPAMKASILAQINHFGQTPKQLFLKPHVKRRIDRKLPLHPLKHSVHLVPHEIRKCSSSITQIVTFHEKVLVAGANTLLKPRTYAKYVAWGFPDRSLRFISYDQDRLLSTHENLHGGHQIHCAGVSHDGQIVVTGADDGLVCVWRISKVGPRLSRRLQLEKALCAHTATVTCLHVSQPYMLIASGSDDRTVIIWDLSSLGFVRQLPEFPAPVSAIYVNNLTGEIATAAGILLAIWSINGDCLAVISTSQLPSDSILSVTSCTFSDWLEMNWYVTGHQSGAVKVWKMVHCTEQETVITQSKSSSSNITGGLNLGDNAPEYRLVLHKVLKFHKHPVTALHLTSDLKQLLSGDSGGHLVSWTLPDESLRASINQGTSSGSALTHYPVVDKAHVTPSLKAPKFPQKPTNTPCLREFCKQGNLKDAFRSLSNLFTNHNVFPIRPDEAYALVLDLCATKKALSQGKQVHAHLIKSFDLYESSFLETKLLFMYGKCGSVLDAERLFDKISQRTIFTWNAMLGAYVSNGEPLRVLETYSRMRVLGISVDAFTFPCVIKACAMLKDLDCGAKIHGLVLKCGYDSTDFIVNSLVAMYAKCYDFRKARQLFDRMGEKEDVVLWNSIISAYSASGQCLEALGLFREMQRVGLVTNAYTFVAALQACEDSSFETLGMEIHAATVKSGQNLQVYVANALIAMYARCGKMTEAAGVLYQLENKDSVSWNSMLTGFVQNDLYCKAMQFFRELQGAGKKPDQVCTVNAVSASGRLGNLLNGKELHAYAIKQGFVSDLQIGNTLMDMYAKCCCVNYMGRVFYQMTAQDFISWTTIIAGYAQNNIHLKALELFRTVQLEGLDADVMIIGSVLMACSGLKCMSQTKEIHGYIIRKGLSDLVILNAIVDVYGKCGNIDYSRNVFESIESKDVVSWTSMISSYVHNGLANEALELFYLMNEANVESDSITLVSALSAASSLSILKKGKELNGFIIRKGFNLEGSVASSLVDMYARCGALDIANKVFNCVQTKDLILWTSMINANGLHGRGKVAIDLFYKMEAESFAPDHITFLALLYACSHSGLINEGKKFLEIMRCDYQLEPWPEHYACLVDLLGRANRLEEAYQFVRSMQIEPTAEVWCALLGACQVHSNKELGEIVAKKLLELDPGNPGNYVLISNVFAASRKWKDVEQVRMRMRGSGLKKTPGSSWIEIGNKIHSFIARDKSHSESDEIYKKLAEITEKLEREGGYVAQTQFVLHNVEEEEKVQMLYGHSERLAIAYGVLKSTEGSLIRITKNLRVCVDCHTFCKLVSRLFGRELVVRDANRFHHFEAGVCSCGDYW</sequence>
<evidence type="ECO:0000259" key="7">
    <source>
        <dbReference type="PROSITE" id="PS50197"/>
    </source>
</evidence>
<feature type="region of interest" description="Disordered" evidence="6">
    <location>
        <begin position="2179"/>
        <end position="2199"/>
    </location>
</feature>
<dbReference type="InterPro" id="IPR015943">
    <property type="entry name" value="WD40/YVTN_repeat-like_dom_sf"/>
</dbReference>
<dbReference type="Pfam" id="PF02138">
    <property type="entry name" value="Beach"/>
    <property type="match status" value="1"/>
</dbReference>
<dbReference type="CDD" id="cd01201">
    <property type="entry name" value="PH_BEACH"/>
    <property type="match status" value="1"/>
</dbReference>
<dbReference type="Gene3D" id="1.10.1540.10">
    <property type="entry name" value="BEACH domain"/>
    <property type="match status" value="1"/>
</dbReference>
<feature type="region of interest" description="Disordered" evidence="6">
    <location>
        <begin position="2101"/>
        <end position="2132"/>
    </location>
</feature>
<feature type="region of interest" description="Disordered" evidence="6">
    <location>
        <begin position="689"/>
        <end position="710"/>
    </location>
</feature>
<accession>A0AAP0QNX8</accession>
<dbReference type="PROSITE" id="PS50082">
    <property type="entry name" value="WD_REPEATS_2"/>
    <property type="match status" value="1"/>
</dbReference>
<feature type="repeat" description="WD" evidence="4">
    <location>
        <begin position="3449"/>
        <end position="3490"/>
    </location>
</feature>
<comment type="caution">
    <text evidence="9">The sequence shown here is derived from an EMBL/GenBank/DDBJ whole genome shotgun (WGS) entry which is preliminary data.</text>
</comment>
<dbReference type="CDD" id="cd06071">
    <property type="entry name" value="Beach"/>
    <property type="match status" value="1"/>
</dbReference>
<dbReference type="InterPro" id="IPR016024">
    <property type="entry name" value="ARM-type_fold"/>
</dbReference>
<comment type="similarity">
    <text evidence="1">Belongs to the PPR family. PCMP-H subfamily.</text>
</comment>
<evidence type="ECO:0000256" key="4">
    <source>
        <dbReference type="PROSITE-ProRule" id="PRU00221"/>
    </source>
</evidence>
<dbReference type="InterPro" id="IPR036322">
    <property type="entry name" value="WD40_repeat_dom_sf"/>
</dbReference>
<feature type="region of interest" description="Disordered" evidence="6">
    <location>
        <begin position="1164"/>
        <end position="1183"/>
    </location>
</feature>
<feature type="repeat" description="PPR" evidence="5">
    <location>
        <begin position="4196"/>
        <end position="4230"/>
    </location>
</feature>
<protein>
    <submittedName>
        <fullName evidence="9">Uncharacterized protein</fullName>
    </submittedName>
</protein>
<feature type="region of interest" description="Disordered" evidence="6">
    <location>
        <begin position="501"/>
        <end position="540"/>
    </location>
</feature>
<feature type="domain" description="BEACH-type PH" evidence="8">
    <location>
        <begin position="2834"/>
        <end position="3000"/>
    </location>
</feature>
<dbReference type="Proteomes" id="UP001428341">
    <property type="component" value="Unassembled WGS sequence"/>
</dbReference>
<feature type="compositionally biased region" description="Polar residues" evidence="6">
    <location>
        <begin position="2017"/>
        <end position="2061"/>
    </location>
</feature>
<evidence type="ECO:0000256" key="6">
    <source>
        <dbReference type="SAM" id="MobiDB-lite"/>
    </source>
</evidence>
<feature type="domain" description="BEACH" evidence="7">
    <location>
        <begin position="3025"/>
        <end position="3317"/>
    </location>
</feature>
<feature type="repeat" description="PPR" evidence="5">
    <location>
        <begin position="3792"/>
        <end position="3826"/>
    </location>
</feature>
<name>A0AAP0QNX8_9ROSI</name>
<dbReference type="SUPFAM" id="SSF50729">
    <property type="entry name" value="PH domain-like"/>
    <property type="match status" value="1"/>
</dbReference>
<dbReference type="InterPro" id="IPR036372">
    <property type="entry name" value="BEACH_dom_sf"/>
</dbReference>
<dbReference type="Pfam" id="PF00400">
    <property type="entry name" value="WD40"/>
    <property type="match status" value="2"/>
</dbReference>
<feature type="compositionally biased region" description="Polar residues" evidence="6">
    <location>
        <begin position="513"/>
        <end position="531"/>
    </location>
</feature>
<dbReference type="Pfam" id="PF20431">
    <property type="entry name" value="E_motif"/>
    <property type="match status" value="1"/>
</dbReference>
<dbReference type="InterPro" id="IPR011990">
    <property type="entry name" value="TPR-like_helical_dom_sf"/>
</dbReference>
<proteinExistence type="inferred from homology"/>
<dbReference type="PROSITE" id="PS50294">
    <property type="entry name" value="WD_REPEATS_REGION"/>
    <property type="match status" value="1"/>
</dbReference>
<evidence type="ECO:0000256" key="2">
    <source>
        <dbReference type="ARBA" id="ARBA00022574"/>
    </source>
</evidence>
<dbReference type="InterPro" id="IPR046849">
    <property type="entry name" value="E2_motif"/>
</dbReference>
<dbReference type="Gene3D" id="1.25.40.10">
    <property type="entry name" value="Tetratricopeptide repeat domain"/>
    <property type="match status" value="5"/>
</dbReference>
<dbReference type="SUPFAM" id="SSF48371">
    <property type="entry name" value="ARM repeat"/>
    <property type="match status" value="2"/>
</dbReference>
<dbReference type="Pfam" id="PF20430">
    <property type="entry name" value="Eplus_motif"/>
    <property type="match status" value="1"/>
</dbReference>
<feature type="repeat" description="PPR" evidence="5">
    <location>
        <begin position="4096"/>
        <end position="4130"/>
    </location>
</feature>
<dbReference type="Pfam" id="PF14844">
    <property type="entry name" value="PH_BEACH"/>
    <property type="match status" value="1"/>
</dbReference>
<dbReference type="PROSITE" id="PS00678">
    <property type="entry name" value="WD_REPEATS_1"/>
    <property type="match status" value="1"/>
</dbReference>
<dbReference type="Gene3D" id="2.30.29.30">
    <property type="entry name" value="Pleckstrin-homology domain (PH domain)/Phosphotyrosine-binding domain (PTB)"/>
    <property type="match status" value="1"/>
</dbReference>
<dbReference type="Pfam" id="PF14432">
    <property type="entry name" value="DYW_deaminase"/>
    <property type="match status" value="1"/>
</dbReference>
<dbReference type="PROSITE" id="PS51783">
    <property type="entry name" value="PH_BEACH"/>
    <property type="match status" value="1"/>
</dbReference>
<evidence type="ECO:0000313" key="10">
    <source>
        <dbReference type="Proteomes" id="UP001428341"/>
    </source>
</evidence>
<feature type="repeat" description="PPR" evidence="5">
    <location>
        <begin position="4297"/>
        <end position="4331"/>
    </location>
</feature>
<dbReference type="InterPro" id="IPR011989">
    <property type="entry name" value="ARM-like"/>
</dbReference>
<dbReference type="Gene3D" id="1.25.10.10">
    <property type="entry name" value="Leucine-rich Repeat Variant"/>
    <property type="match status" value="1"/>
</dbReference>
<dbReference type="SMART" id="SM00320">
    <property type="entry name" value="WD40"/>
    <property type="match status" value="4"/>
</dbReference>
<feature type="repeat" description="PPR" evidence="5">
    <location>
        <begin position="3894"/>
        <end position="3928"/>
    </location>
</feature>
<evidence type="ECO:0000259" key="8">
    <source>
        <dbReference type="PROSITE" id="PS51783"/>
    </source>
</evidence>
<dbReference type="InterPro" id="IPR002885">
    <property type="entry name" value="PPR_rpt"/>
</dbReference>
<dbReference type="SUPFAM" id="SSF81837">
    <property type="entry name" value="BEACH domain"/>
    <property type="match status" value="1"/>
</dbReference>
<dbReference type="Pfam" id="PF01535">
    <property type="entry name" value="PPR"/>
    <property type="match status" value="6"/>
</dbReference>
<feature type="compositionally biased region" description="Low complexity" evidence="6">
    <location>
        <begin position="2181"/>
        <end position="2199"/>
    </location>
</feature>
<feature type="repeat" description="PPR" evidence="5">
    <location>
        <begin position="3995"/>
        <end position="4029"/>
    </location>
</feature>
<feature type="region of interest" description="Disordered" evidence="6">
    <location>
        <begin position="2005"/>
        <end position="2061"/>
    </location>
</feature>
<dbReference type="FunFam" id="1.25.40.10:FF:000073">
    <property type="entry name" value="Pentatricopeptide repeat-containing protein chloroplastic"/>
    <property type="match status" value="2"/>
</dbReference>
<dbReference type="InterPro" id="IPR023362">
    <property type="entry name" value="PH-BEACH_dom"/>
</dbReference>
<dbReference type="InterPro" id="IPR001680">
    <property type="entry name" value="WD40_rpt"/>
</dbReference>
<dbReference type="FunFam" id="1.25.40.10:FF:000031">
    <property type="entry name" value="Pentatricopeptide repeat-containing protein mitochondrial"/>
    <property type="match status" value="1"/>
</dbReference>
<evidence type="ECO:0000256" key="3">
    <source>
        <dbReference type="ARBA" id="ARBA00022737"/>
    </source>
</evidence>
<keyword evidence="3" id="KW-0677">Repeat</keyword>
<reference evidence="9 10" key="1">
    <citation type="submission" date="2024-05" db="EMBL/GenBank/DDBJ databases">
        <title>Haplotype-resolved chromosome-level genome assembly of Huyou (Citrus changshanensis).</title>
        <authorList>
            <person name="Miao C."/>
            <person name="Chen W."/>
            <person name="Wu Y."/>
            <person name="Wang L."/>
            <person name="Zhao S."/>
            <person name="Grierson D."/>
            <person name="Xu C."/>
            <person name="Chen K."/>
        </authorList>
    </citation>
    <scope>NUCLEOTIDE SEQUENCE [LARGE SCALE GENOMIC DNA]</scope>
    <source>
        <strain evidence="9">01-14</strain>
        <tissue evidence="9">Leaf</tissue>
    </source>
</reference>
<dbReference type="NCBIfam" id="TIGR00756">
    <property type="entry name" value="PPR"/>
    <property type="match status" value="3"/>
</dbReference>
<dbReference type="InterPro" id="IPR051944">
    <property type="entry name" value="BEACH_domain_protein"/>
</dbReference>
<feature type="compositionally biased region" description="Polar residues" evidence="6">
    <location>
        <begin position="692"/>
        <end position="702"/>
    </location>
</feature>
<feature type="region of interest" description="Disordered" evidence="6">
    <location>
        <begin position="2789"/>
        <end position="2816"/>
    </location>
</feature>
<dbReference type="FunFam" id="1.10.1540.10:FF:000002">
    <property type="entry name" value="WD repeat and FYVE domain containing 3"/>
    <property type="match status" value="1"/>
</dbReference>
<dbReference type="PROSITE" id="PS50197">
    <property type="entry name" value="BEACH"/>
    <property type="match status" value="1"/>
</dbReference>
<dbReference type="FunFam" id="1.25.40.10:FF:000341">
    <property type="entry name" value="Pentatricopeptide repeat-containing protein chloroplastic"/>
    <property type="match status" value="1"/>
</dbReference>